<gene>
    <name evidence="3" type="ORF">UFOPK1493_03519</name>
</gene>
<dbReference type="GO" id="GO:0005506">
    <property type="term" value="F:iron ion binding"/>
    <property type="evidence" value="ECO:0007669"/>
    <property type="project" value="InterPro"/>
</dbReference>
<evidence type="ECO:0000259" key="2">
    <source>
        <dbReference type="SMART" id="SM01008"/>
    </source>
</evidence>
<dbReference type="EMBL" id="CAEZSR010000200">
    <property type="protein sequence ID" value="CAB4587329.1"/>
    <property type="molecule type" value="Genomic_DNA"/>
</dbReference>
<evidence type="ECO:0000313" key="3">
    <source>
        <dbReference type="EMBL" id="CAB4587329.1"/>
    </source>
</evidence>
<sequence>MTVTEPRPTNDAPRPRFVRADGPDKVTGTGRYTADLTLTGVLAAKFRYADHTHARITRLDVSAARSMPGVLAVLTADDVPDVRYGPFVQDRTLFARDVVRFEGEIVAAVAATTAEIAQRAVDAIVVEYEPLPVVTDLEAALAADSPLVHEGWESYGSADPIVRDRNDASFSSITKGDPDAAMAAADLVVTSRYVADASHAAPIEPRAVLAQWEGDKVTIWTSTQVPYDARAGVCETLELPANRVRIIVPHLGGGFGGKCGFHYEAHVAALARAARRPVRLVFSRREEFLAPDRRREGMVIDITTGLRRDGTIVARTGWIAIDNGAYTADSGFFPQLAAMHVAGPYRIPNVRVEAHLVYTNHQPSGSVRAPTAPQACWALESHTDELARAVGMDPVAIRKLNAVDTGAEGPSGQTYDEIGLQQCIDAATAAAGYGGELPDDEAIGVAIGWWPSFSAPSGAYVRIDGDGSGQIITGAQECGTGAVMTLRQLAADELGMQPEDFQLIYQDTSVAPYDMGATGSQTLFNNGRAVVAAAGQVAEQLKQLAAEQLEASPADIVLADGQAHVAGTPSRSVPITELAGIAAGGELLIGHGSGQPPGAPPLVGSSCVGDVGMAAFIAPQFSCHAVRVKLDRDTGVARVLEVSTAHDSGTILNPVGAHGQVEGGVLMGIGQALTEGTRYDDDGRQRNAAMLEYKLQTCADAPTIRTTFIEIPTPDAGPRGAKGLAEAPNVATAAAISNAIAAIVGRPVRQLPMTAERVWETIADAAEAAAQDGVAS</sequence>
<dbReference type="PANTHER" id="PTHR11908">
    <property type="entry name" value="XANTHINE DEHYDROGENASE"/>
    <property type="match status" value="1"/>
</dbReference>
<dbReference type="Pfam" id="PF01315">
    <property type="entry name" value="Ald_Xan_dh_C"/>
    <property type="match status" value="1"/>
</dbReference>
<organism evidence="3">
    <name type="scientific">freshwater metagenome</name>
    <dbReference type="NCBI Taxonomy" id="449393"/>
    <lineage>
        <taxon>unclassified sequences</taxon>
        <taxon>metagenomes</taxon>
        <taxon>ecological metagenomes</taxon>
    </lineage>
</organism>
<feature type="domain" description="Aldehyde oxidase/xanthine dehydrogenase a/b hammerhead" evidence="2">
    <location>
        <begin position="27"/>
        <end position="132"/>
    </location>
</feature>
<dbReference type="Pfam" id="PF20256">
    <property type="entry name" value="MoCoBD_2"/>
    <property type="match status" value="1"/>
</dbReference>
<name>A0A6J6FHX7_9ZZZZ</name>
<protein>
    <submittedName>
        <fullName evidence="3">Unannotated protein</fullName>
    </submittedName>
</protein>
<feature type="region of interest" description="Disordered" evidence="1">
    <location>
        <begin position="1"/>
        <end position="24"/>
    </location>
</feature>
<proteinExistence type="predicted"/>
<dbReference type="InterPro" id="IPR016208">
    <property type="entry name" value="Ald_Oxase/xanthine_DH-like"/>
</dbReference>
<dbReference type="InterPro" id="IPR008274">
    <property type="entry name" value="AldOxase/xan_DH_MoCoBD1"/>
</dbReference>
<dbReference type="SMART" id="SM01008">
    <property type="entry name" value="Ald_Xan_dh_C"/>
    <property type="match status" value="1"/>
</dbReference>
<dbReference type="GO" id="GO:0016491">
    <property type="term" value="F:oxidoreductase activity"/>
    <property type="evidence" value="ECO:0007669"/>
    <property type="project" value="InterPro"/>
</dbReference>
<dbReference type="InterPro" id="IPR046867">
    <property type="entry name" value="AldOxase/xan_DH_MoCoBD2"/>
</dbReference>
<dbReference type="Gene3D" id="3.90.1170.50">
    <property type="entry name" value="Aldehyde oxidase/xanthine dehydrogenase, a/b hammerhead"/>
    <property type="match status" value="1"/>
</dbReference>
<dbReference type="InterPro" id="IPR036856">
    <property type="entry name" value="Ald_Oxase/Xan_DH_a/b_sf"/>
</dbReference>
<evidence type="ECO:0000256" key="1">
    <source>
        <dbReference type="SAM" id="MobiDB-lite"/>
    </source>
</evidence>
<dbReference type="PANTHER" id="PTHR11908:SF157">
    <property type="entry name" value="XANTHINE DEHYDROGENASE SUBUNIT D-RELATED"/>
    <property type="match status" value="1"/>
</dbReference>
<dbReference type="Pfam" id="PF02738">
    <property type="entry name" value="MoCoBD_1"/>
    <property type="match status" value="1"/>
</dbReference>
<accession>A0A6J6FHX7</accession>
<reference evidence="3" key="1">
    <citation type="submission" date="2020-05" db="EMBL/GenBank/DDBJ databases">
        <authorList>
            <person name="Chiriac C."/>
            <person name="Salcher M."/>
            <person name="Ghai R."/>
            <person name="Kavagutti S V."/>
        </authorList>
    </citation>
    <scope>NUCLEOTIDE SEQUENCE</scope>
</reference>
<dbReference type="InterPro" id="IPR037165">
    <property type="entry name" value="AldOxase/xan_DH_Mopterin-bd_sf"/>
</dbReference>
<dbReference type="SUPFAM" id="SSF56003">
    <property type="entry name" value="Molybdenum cofactor-binding domain"/>
    <property type="match status" value="1"/>
</dbReference>
<dbReference type="InterPro" id="IPR000674">
    <property type="entry name" value="Ald_Oxase/Xan_DH_a/b"/>
</dbReference>
<dbReference type="AlphaFoldDB" id="A0A6J6FHX7"/>
<dbReference type="Gene3D" id="3.30.365.10">
    <property type="entry name" value="Aldehyde oxidase/xanthine dehydrogenase, molybdopterin binding domain"/>
    <property type="match status" value="4"/>
</dbReference>
<dbReference type="SUPFAM" id="SSF54665">
    <property type="entry name" value="CO dehydrogenase molybdoprotein N-domain-like"/>
    <property type="match status" value="1"/>
</dbReference>